<dbReference type="EMBL" id="AP008955">
    <property type="protein sequence ID" value="BAH46785.1"/>
    <property type="molecule type" value="Genomic_DNA"/>
</dbReference>
<dbReference type="SUPFAM" id="SSF49785">
    <property type="entry name" value="Galactose-binding domain-like"/>
    <property type="match status" value="1"/>
</dbReference>
<sequence length="1036" mass="118658">MHQRYDWANHQLLERNRLAARAYFLSYPEESGARTYERGATPWFQLLNGHWQFAYAESPLRMPENFFAADYDATEWARIQVPGHWQLQGYGKPHYTDLYYPFPVDPPHVPSDNPTGCYLREFTVASGWKDQQVILRFEGVDSAFHVWLNGKEVGYSQGSRLPSEFDVTALLQEGRNRLAVQVYQWSDGTYVEDQDMWYLSGIFRDVSLIARPKLHVRDLAVVTDLDEDFRHGVLRVRVHVENSSAAAYDGVSVTAKLLDQSCTLIASLTNTEAGELAAGQEKVVTLEIPVQEPKKWSAEEPNLYHLLLAIEQESGEKTEIIPIRVGFRRIEVKGNNFYVNGVAIRLNGVNRHDHHPDLGRAVPYETMREDVLMMKRHNINAVRTAHYPNDPRFYDLCDQYGLYVMDETDLETHGFQLTGNISQLSDDPEWEQTYVERMERMVERDKNHPSIIMWSLGNESGFGCNFRAMAAWCRQADPTRLIHYEEDREAEVCDVFSTMYSSVEKMIQHGENEHLQKPHIMCEYAHAMGNGPGGLRDYANVFDKYQRLQGGFVWEWIDHGLRQYTPDGREYYAYGGDFGDYPTNGNFVIDGLIRPDRTPSPGLLEYKKVIEPIVVEATDLESGIVTITNRYDFRTLAHVRMVWSVTADGQVVQSGTLSLPHTEAGSRTNVAVPYTLPKQVQDRTDYWLTLSFVLDQDESWVQAGHELAWAQFALPMTAAQQVTVVSYQPVFGRVDTNETKTDVTLTGANFQFVFDKVSGVPTSWVFAGKELLVAGPRLTFWRAPIDNDMYVVEEWRKVYLDRLQNRVEHVSIQQEREDRVVITCDVRIAPPVYDWGFACCYTYTVFGNGEVQVEVQGTPKGTPPAMLPRIGLKLLVAKDMERVSWYGRGPGEAYIDSKEANRIGVYHASVDELYTPYVFPQENGNRTDVKWMSITDQRGIGLFAMGQPTLEFSALRYDTDDLEQAKHTTDLVKREYVTLHLDYRQNGLGSNSCGPKQSEQHALRPEEFQFQMRLTPFSKDTISPVQLYKRNLNLCN</sequence>
<dbReference type="PANTHER" id="PTHR46323">
    <property type="entry name" value="BETA-GALACTOSIDASE"/>
    <property type="match status" value="1"/>
</dbReference>
<dbReference type="SMART" id="SM01038">
    <property type="entry name" value="Bgal_small_N"/>
    <property type="match status" value="1"/>
</dbReference>
<dbReference type="InterPro" id="IPR032312">
    <property type="entry name" value="LacZ_4"/>
</dbReference>
<dbReference type="InterPro" id="IPR011013">
    <property type="entry name" value="Gal_mutarotase_sf_dom"/>
</dbReference>
<dbReference type="GO" id="GO:0004565">
    <property type="term" value="F:beta-galactosidase activity"/>
    <property type="evidence" value="ECO:0007669"/>
    <property type="project" value="UniProtKB-EC"/>
</dbReference>
<dbReference type="GO" id="GO:0005990">
    <property type="term" value="P:lactose catabolic process"/>
    <property type="evidence" value="ECO:0007669"/>
    <property type="project" value="TreeGrafter"/>
</dbReference>
<keyword evidence="6 8" id="KW-0326">Glycosidase</keyword>
<dbReference type="PANTHER" id="PTHR46323:SF2">
    <property type="entry name" value="BETA-GALACTOSIDASE"/>
    <property type="match status" value="1"/>
</dbReference>
<dbReference type="HOGENOM" id="CLU_002346_0_2_9"/>
<dbReference type="Pfam" id="PF02929">
    <property type="entry name" value="Bgal_small_N"/>
    <property type="match status" value="1"/>
</dbReference>
<comment type="catalytic activity">
    <reaction evidence="1 8">
        <text>Hydrolysis of terminal non-reducing beta-D-galactose residues in beta-D-galactosides.</text>
        <dbReference type="EC" id="3.2.1.23"/>
    </reaction>
</comment>
<dbReference type="InterPro" id="IPR006104">
    <property type="entry name" value="Glyco_hydro_2_N"/>
</dbReference>
<dbReference type="InterPro" id="IPR050347">
    <property type="entry name" value="Bact_Beta-galactosidase"/>
</dbReference>
<keyword evidence="11" id="KW-1185">Reference proteome</keyword>
<dbReference type="SUPFAM" id="SSF51445">
    <property type="entry name" value="(Trans)glycosidases"/>
    <property type="match status" value="1"/>
</dbReference>
<dbReference type="CAZy" id="GH2">
    <property type="family name" value="Glycoside Hydrolase Family 2"/>
</dbReference>
<dbReference type="PROSITE" id="PS00719">
    <property type="entry name" value="GLYCOSYL_HYDROL_F2_1"/>
    <property type="match status" value="1"/>
</dbReference>
<dbReference type="InterPro" id="IPR017853">
    <property type="entry name" value="GH"/>
</dbReference>
<evidence type="ECO:0000256" key="1">
    <source>
        <dbReference type="ARBA" id="ARBA00001412"/>
    </source>
</evidence>
<dbReference type="Gene3D" id="2.60.40.10">
    <property type="entry name" value="Immunoglobulins"/>
    <property type="match status" value="2"/>
</dbReference>
<dbReference type="KEGG" id="bbe:BBR47_58080"/>
<dbReference type="Pfam" id="PF16353">
    <property type="entry name" value="LacZ_4"/>
    <property type="match status" value="1"/>
</dbReference>
<keyword evidence="5 8" id="KW-0378">Hydrolase</keyword>
<dbReference type="SUPFAM" id="SSF49303">
    <property type="entry name" value="beta-Galactosidase/glucuronidase domain"/>
    <property type="match status" value="2"/>
</dbReference>
<dbReference type="InterPro" id="IPR008979">
    <property type="entry name" value="Galactose-bd-like_sf"/>
</dbReference>
<evidence type="ECO:0000259" key="9">
    <source>
        <dbReference type="SMART" id="SM01038"/>
    </source>
</evidence>
<evidence type="ECO:0000256" key="6">
    <source>
        <dbReference type="ARBA" id="ARBA00023295"/>
    </source>
</evidence>
<dbReference type="InterPro" id="IPR006101">
    <property type="entry name" value="Glyco_hydro_2"/>
</dbReference>
<dbReference type="SUPFAM" id="SSF74650">
    <property type="entry name" value="Galactose mutarotase-like"/>
    <property type="match status" value="1"/>
</dbReference>
<gene>
    <name evidence="10" type="ordered locus">BBR47_58080</name>
</gene>
<dbReference type="Pfam" id="PF02836">
    <property type="entry name" value="Glyco_hydro_2_C"/>
    <property type="match status" value="1"/>
</dbReference>
<dbReference type="InterPro" id="IPR014718">
    <property type="entry name" value="GH-type_carb-bd"/>
</dbReference>
<dbReference type="InterPro" id="IPR023230">
    <property type="entry name" value="Glyco_hydro_2_CS"/>
</dbReference>
<dbReference type="FunFam" id="3.20.20.80:FF:000018">
    <property type="entry name" value="Beta-galactosidase"/>
    <property type="match status" value="1"/>
</dbReference>
<dbReference type="InterPro" id="IPR036156">
    <property type="entry name" value="Beta-gal/glucu_dom_sf"/>
</dbReference>
<dbReference type="InterPro" id="IPR004199">
    <property type="entry name" value="B-gal_small/dom_5"/>
</dbReference>
<dbReference type="NCBIfam" id="NF007666">
    <property type="entry name" value="PRK10340.1"/>
    <property type="match status" value="1"/>
</dbReference>
<evidence type="ECO:0000313" key="11">
    <source>
        <dbReference type="Proteomes" id="UP000001877"/>
    </source>
</evidence>
<protein>
    <recommendedName>
        <fullName evidence="4 8">Beta-galactosidase</fullName>
        <ecNumber evidence="3 8">3.2.1.23</ecNumber>
    </recommendedName>
    <alternativeName>
        <fullName evidence="7 8">Lactase</fullName>
    </alternativeName>
</protein>
<dbReference type="GO" id="GO:0009341">
    <property type="term" value="C:beta-galactosidase complex"/>
    <property type="evidence" value="ECO:0007669"/>
    <property type="project" value="InterPro"/>
</dbReference>
<evidence type="ECO:0000313" key="10">
    <source>
        <dbReference type="EMBL" id="BAH46785.1"/>
    </source>
</evidence>
<dbReference type="GO" id="GO:0030246">
    <property type="term" value="F:carbohydrate binding"/>
    <property type="evidence" value="ECO:0007669"/>
    <property type="project" value="InterPro"/>
</dbReference>
<comment type="similarity">
    <text evidence="2 8">Belongs to the glycosyl hydrolase 2 family.</text>
</comment>
<accession>C0Z9T1</accession>
<organism evidence="10 11">
    <name type="scientific">Brevibacillus brevis (strain 47 / JCM 6285 / NBRC 100599)</name>
    <dbReference type="NCBI Taxonomy" id="358681"/>
    <lineage>
        <taxon>Bacteria</taxon>
        <taxon>Bacillati</taxon>
        <taxon>Bacillota</taxon>
        <taxon>Bacilli</taxon>
        <taxon>Bacillales</taxon>
        <taxon>Paenibacillaceae</taxon>
        <taxon>Brevibacillus</taxon>
    </lineage>
</organism>
<dbReference type="Gene3D" id="2.60.120.260">
    <property type="entry name" value="Galactose-binding domain-like"/>
    <property type="match status" value="1"/>
</dbReference>
<dbReference type="EC" id="3.2.1.23" evidence="3 8"/>
<evidence type="ECO:0000256" key="8">
    <source>
        <dbReference type="RuleBase" id="RU361154"/>
    </source>
</evidence>
<dbReference type="RefSeq" id="WP_015893970.1">
    <property type="nucleotide sequence ID" value="NC_012491.1"/>
</dbReference>
<dbReference type="Gene3D" id="3.20.20.80">
    <property type="entry name" value="Glycosidases"/>
    <property type="match status" value="1"/>
</dbReference>
<feature type="domain" description="Beta galactosidase small chain/" evidence="9">
    <location>
        <begin position="744"/>
        <end position="1015"/>
    </location>
</feature>
<dbReference type="InterPro" id="IPR013783">
    <property type="entry name" value="Ig-like_fold"/>
</dbReference>
<dbReference type="Pfam" id="PF00703">
    <property type="entry name" value="Glyco_hydro_2"/>
    <property type="match status" value="1"/>
</dbReference>
<reference evidence="10 11" key="1">
    <citation type="submission" date="2005-03" db="EMBL/GenBank/DDBJ databases">
        <title>Brevibacillus brevis strain 47, complete genome.</title>
        <authorList>
            <person name="Hosoyama A."/>
            <person name="Yamada R."/>
            <person name="Hongo Y."/>
            <person name="Terui Y."/>
            <person name="Ankai A."/>
            <person name="Masuyama W."/>
            <person name="Sekiguchi M."/>
            <person name="Takeda T."/>
            <person name="Asano K."/>
            <person name="Ohji S."/>
            <person name="Ichikawa N."/>
            <person name="Narita S."/>
            <person name="Aoki N."/>
            <person name="Miura H."/>
            <person name="Matsushita S."/>
            <person name="Sekigawa T."/>
            <person name="Yamagata H."/>
            <person name="Yoshikawa H."/>
            <person name="Udaka S."/>
            <person name="Tanikawa S."/>
            <person name="Fujita N."/>
        </authorList>
    </citation>
    <scope>NUCLEOTIDE SEQUENCE [LARGE SCALE GENOMIC DNA]</scope>
    <source>
        <strain evidence="11">47 / JCM 6285 / NBRC 100599</strain>
    </source>
</reference>
<evidence type="ECO:0000256" key="3">
    <source>
        <dbReference type="ARBA" id="ARBA00012756"/>
    </source>
</evidence>
<dbReference type="Pfam" id="PF02837">
    <property type="entry name" value="Glyco_hydro_2_N"/>
    <property type="match status" value="1"/>
</dbReference>
<dbReference type="STRING" id="358681.BBR47_58080"/>
<evidence type="ECO:0000256" key="7">
    <source>
        <dbReference type="ARBA" id="ARBA00032230"/>
    </source>
</evidence>
<evidence type="ECO:0000256" key="2">
    <source>
        <dbReference type="ARBA" id="ARBA00007401"/>
    </source>
</evidence>
<name>C0Z9T1_BREBN</name>
<dbReference type="PRINTS" id="PR00132">
    <property type="entry name" value="GLHYDRLASE2"/>
</dbReference>
<dbReference type="InterPro" id="IPR023232">
    <property type="entry name" value="Glyco_hydro_2_AS"/>
</dbReference>
<evidence type="ECO:0000256" key="5">
    <source>
        <dbReference type="ARBA" id="ARBA00022801"/>
    </source>
</evidence>
<dbReference type="Gene3D" id="2.70.98.10">
    <property type="match status" value="1"/>
</dbReference>
<evidence type="ECO:0000256" key="4">
    <source>
        <dbReference type="ARBA" id="ARBA00013303"/>
    </source>
</evidence>
<dbReference type="InterPro" id="IPR006103">
    <property type="entry name" value="Glyco_hydro_2_cat"/>
</dbReference>
<dbReference type="Proteomes" id="UP000001877">
    <property type="component" value="Chromosome"/>
</dbReference>
<dbReference type="InterPro" id="IPR006102">
    <property type="entry name" value="Ig-like_GH2"/>
</dbReference>
<dbReference type="AlphaFoldDB" id="C0Z9T1"/>
<dbReference type="eggNOG" id="COG3250">
    <property type="taxonomic scope" value="Bacteria"/>
</dbReference>
<proteinExistence type="inferred from homology"/>
<dbReference type="PROSITE" id="PS00608">
    <property type="entry name" value="GLYCOSYL_HYDROL_F2_2"/>
    <property type="match status" value="1"/>
</dbReference>